<accession>A0ABR9N234</accession>
<keyword evidence="8" id="KW-1185">Reference proteome</keyword>
<evidence type="ECO:0000259" key="6">
    <source>
        <dbReference type="PROSITE" id="PS50977"/>
    </source>
</evidence>
<dbReference type="PANTHER" id="PTHR47506:SF3">
    <property type="entry name" value="HTH-TYPE TRANSCRIPTIONAL REGULATOR LMRA"/>
    <property type="match status" value="1"/>
</dbReference>
<evidence type="ECO:0000256" key="4">
    <source>
        <dbReference type="PROSITE-ProRule" id="PRU00335"/>
    </source>
</evidence>
<keyword evidence="1" id="KW-0805">Transcription regulation</keyword>
<dbReference type="Pfam" id="PF00440">
    <property type="entry name" value="TetR_N"/>
    <property type="match status" value="1"/>
</dbReference>
<evidence type="ECO:0000256" key="2">
    <source>
        <dbReference type="ARBA" id="ARBA00023125"/>
    </source>
</evidence>
<evidence type="ECO:0000256" key="5">
    <source>
        <dbReference type="SAM" id="MobiDB-lite"/>
    </source>
</evidence>
<comment type="caution">
    <text evidence="7">The sequence shown here is derived from an EMBL/GenBank/DDBJ whole genome shotgun (WGS) entry which is preliminary data.</text>
</comment>
<proteinExistence type="predicted"/>
<dbReference type="PANTHER" id="PTHR47506">
    <property type="entry name" value="TRANSCRIPTIONAL REGULATORY PROTEIN"/>
    <property type="match status" value="1"/>
</dbReference>
<organism evidence="7 8">
    <name type="scientific">Myceligenerans pegani</name>
    <dbReference type="NCBI Taxonomy" id="2776917"/>
    <lineage>
        <taxon>Bacteria</taxon>
        <taxon>Bacillati</taxon>
        <taxon>Actinomycetota</taxon>
        <taxon>Actinomycetes</taxon>
        <taxon>Micrococcales</taxon>
        <taxon>Promicromonosporaceae</taxon>
        <taxon>Myceligenerans</taxon>
    </lineage>
</organism>
<evidence type="ECO:0000256" key="1">
    <source>
        <dbReference type="ARBA" id="ARBA00023015"/>
    </source>
</evidence>
<dbReference type="RefSeq" id="WP_192864267.1">
    <property type="nucleotide sequence ID" value="NZ_JADAQT010000105.1"/>
</dbReference>
<evidence type="ECO:0000313" key="7">
    <source>
        <dbReference type="EMBL" id="MBE1877712.1"/>
    </source>
</evidence>
<feature type="DNA-binding region" description="H-T-H motif" evidence="4">
    <location>
        <begin position="33"/>
        <end position="52"/>
    </location>
</feature>
<name>A0ABR9N234_9MICO</name>
<sequence>MSRVQEAQGGSARRRLVAAAQELFARQGVGATSPRQVMSASGVGQGSLYHHFPTKHDLAMAGVAATTADAVELARAELRGSSAALDRIRSYVGRRRDALAGCKVGRLTSDQAVMDDAQLRAVVGRYFTDLLDEVAAAFRESGLADAAARDRAHAAVAIVQGGYVLARATGDPEAMTAAVRGFVGLLGEPENASPGGPMSSGGGAPSATTRA</sequence>
<feature type="region of interest" description="Disordered" evidence="5">
    <location>
        <begin position="189"/>
        <end position="211"/>
    </location>
</feature>
<dbReference type="PRINTS" id="PR00455">
    <property type="entry name" value="HTHTETR"/>
</dbReference>
<dbReference type="InterPro" id="IPR036271">
    <property type="entry name" value="Tet_transcr_reg_TetR-rel_C_sf"/>
</dbReference>
<protein>
    <submittedName>
        <fullName evidence="7">TetR/AcrR family transcriptional regulator</fullName>
    </submittedName>
</protein>
<evidence type="ECO:0000313" key="8">
    <source>
        <dbReference type="Proteomes" id="UP000625527"/>
    </source>
</evidence>
<dbReference type="SUPFAM" id="SSF48498">
    <property type="entry name" value="Tetracyclin repressor-like, C-terminal domain"/>
    <property type="match status" value="1"/>
</dbReference>
<dbReference type="EMBL" id="JADAQT010000105">
    <property type="protein sequence ID" value="MBE1877712.1"/>
    <property type="molecule type" value="Genomic_DNA"/>
</dbReference>
<dbReference type="Pfam" id="PF21993">
    <property type="entry name" value="TetR_C_13_2"/>
    <property type="match status" value="1"/>
</dbReference>
<feature type="domain" description="HTH tetR-type" evidence="6">
    <location>
        <begin position="10"/>
        <end position="70"/>
    </location>
</feature>
<dbReference type="SUPFAM" id="SSF46689">
    <property type="entry name" value="Homeodomain-like"/>
    <property type="match status" value="1"/>
</dbReference>
<dbReference type="PROSITE" id="PS50977">
    <property type="entry name" value="HTH_TETR_2"/>
    <property type="match status" value="1"/>
</dbReference>
<keyword evidence="2 4" id="KW-0238">DNA-binding</keyword>
<dbReference type="Proteomes" id="UP000625527">
    <property type="component" value="Unassembled WGS sequence"/>
</dbReference>
<reference evidence="7 8" key="1">
    <citation type="submission" date="2020-10" db="EMBL/GenBank/DDBJ databases">
        <title>Myceligenerans pegani sp. nov., an endophytic actinomycete isolated from Peganum harmala L. in Xinjiang, China.</title>
        <authorList>
            <person name="Xin L."/>
        </authorList>
    </citation>
    <scope>NUCLEOTIDE SEQUENCE [LARGE SCALE GENOMIC DNA]</scope>
    <source>
        <strain evidence="7 8">TRM65318</strain>
    </source>
</reference>
<dbReference type="Gene3D" id="1.10.357.10">
    <property type="entry name" value="Tetracycline Repressor, domain 2"/>
    <property type="match status" value="1"/>
</dbReference>
<dbReference type="InterPro" id="IPR001647">
    <property type="entry name" value="HTH_TetR"/>
</dbReference>
<keyword evidence="3" id="KW-0804">Transcription</keyword>
<dbReference type="InterPro" id="IPR009057">
    <property type="entry name" value="Homeodomain-like_sf"/>
</dbReference>
<evidence type="ECO:0000256" key="3">
    <source>
        <dbReference type="ARBA" id="ARBA00023163"/>
    </source>
</evidence>
<gene>
    <name evidence="7" type="ORF">IHE71_18650</name>
</gene>
<dbReference type="InterPro" id="IPR054156">
    <property type="entry name" value="YxaF_TetR_C"/>
</dbReference>